<evidence type="ECO:0000313" key="15">
    <source>
        <dbReference type="Proteomes" id="UP000474718"/>
    </source>
</evidence>
<dbReference type="Gene3D" id="3.10.520.10">
    <property type="entry name" value="ApbE-like domains"/>
    <property type="match status" value="1"/>
</dbReference>
<reference evidence="12 15" key="3">
    <citation type="journal article" date="2019" name="Nat. Med.">
        <title>A library of human gut bacterial isolates paired with longitudinal multiomics data enables mechanistic microbiome research.</title>
        <authorList>
            <person name="Poyet M."/>
            <person name="Groussin M."/>
            <person name="Gibbons S.M."/>
            <person name="Avila-Pacheco J."/>
            <person name="Jiang X."/>
            <person name="Kearney S.M."/>
            <person name="Perrotta A.R."/>
            <person name="Berdy B."/>
            <person name="Zhao S."/>
            <person name="Lieberman T.D."/>
            <person name="Swanson P.K."/>
            <person name="Smith M."/>
            <person name="Roesemann S."/>
            <person name="Alexander J.E."/>
            <person name="Rich S.A."/>
            <person name="Livny J."/>
            <person name="Vlamakis H."/>
            <person name="Clish C."/>
            <person name="Bullock K."/>
            <person name="Deik A."/>
            <person name="Scott J."/>
            <person name="Pierce K.A."/>
            <person name="Xavier R.J."/>
            <person name="Alm E.J."/>
        </authorList>
    </citation>
    <scope>NUCLEOTIDE SEQUENCE [LARGE SCALE GENOMIC DNA]</scope>
    <source>
        <strain evidence="12 15">BIOML-A2</strain>
    </source>
</reference>
<keyword evidence="13" id="KW-0449">Lipoprotein</keyword>
<feature type="binding site" evidence="11">
    <location>
        <position position="181"/>
    </location>
    <ligand>
        <name>Mg(2+)</name>
        <dbReference type="ChEBI" id="CHEBI:18420"/>
    </ligand>
</feature>
<dbReference type="EMBL" id="WWVX01000007">
    <property type="protein sequence ID" value="MZL70109.1"/>
    <property type="molecule type" value="Genomic_DNA"/>
</dbReference>
<keyword evidence="4 10" id="KW-0808">Transferase</keyword>
<keyword evidence="5 10" id="KW-0479">Metal-binding</keyword>
<keyword evidence="3 10" id="KW-0285">Flavoprotein</keyword>
<keyword evidence="6 10" id="KW-0274">FAD</keyword>
<evidence type="ECO:0000256" key="11">
    <source>
        <dbReference type="PIRSR" id="PIRSR006268-2"/>
    </source>
</evidence>
<keyword evidence="7 10" id="KW-0460">Magnesium</keyword>
<evidence type="ECO:0000256" key="8">
    <source>
        <dbReference type="ARBA" id="ARBA00031306"/>
    </source>
</evidence>
<evidence type="ECO:0000256" key="6">
    <source>
        <dbReference type="ARBA" id="ARBA00022827"/>
    </source>
</evidence>
<comment type="cofactor">
    <cofactor evidence="11">
        <name>Mg(2+)</name>
        <dbReference type="ChEBI" id="CHEBI:18420"/>
    </cofactor>
    <cofactor evidence="11">
        <name>Mn(2+)</name>
        <dbReference type="ChEBI" id="CHEBI:29035"/>
    </cofactor>
    <text evidence="11">Magnesium. Can also use manganese.</text>
</comment>
<dbReference type="Proteomes" id="UP000184089">
    <property type="component" value="Unassembled WGS sequence"/>
</dbReference>
<reference evidence="14" key="1">
    <citation type="submission" date="2016-11" db="EMBL/GenBank/DDBJ databases">
        <authorList>
            <person name="Jaros S."/>
            <person name="Januszkiewicz K."/>
            <person name="Wedrychowicz H."/>
        </authorList>
    </citation>
    <scope>NUCLEOTIDE SEQUENCE [LARGE SCALE GENOMIC DNA]</scope>
    <source>
        <strain evidence="14">DSM 4029</strain>
    </source>
</reference>
<comment type="similarity">
    <text evidence="10">Belongs to the ApbE family.</text>
</comment>
<reference evidence="13" key="2">
    <citation type="submission" date="2016-11" db="EMBL/GenBank/DDBJ databases">
        <authorList>
            <person name="Varghese N."/>
            <person name="Submissions S."/>
        </authorList>
    </citation>
    <scope>NUCLEOTIDE SEQUENCE</scope>
    <source>
        <strain evidence="13">DSM 4029</strain>
    </source>
</reference>
<feature type="binding site" evidence="11">
    <location>
        <position position="295"/>
    </location>
    <ligand>
        <name>Mg(2+)</name>
        <dbReference type="ChEBI" id="CHEBI:18420"/>
    </ligand>
</feature>
<comment type="catalytic activity">
    <reaction evidence="9 10">
        <text>L-threonyl-[protein] + FAD = FMN-L-threonyl-[protein] + AMP + H(+)</text>
        <dbReference type="Rhea" id="RHEA:36847"/>
        <dbReference type="Rhea" id="RHEA-COMP:11060"/>
        <dbReference type="Rhea" id="RHEA-COMP:11061"/>
        <dbReference type="ChEBI" id="CHEBI:15378"/>
        <dbReference type="ChEBI" id="CHEBI:30013"/>
        <dbReference type="ChEBI" id="CHEBI:57692"/>
        <dbReference type="ChEBI" id="CHEBI:74257"/>
        <dbReference type="ChEBI" id="CHEBI:456215"/>
        <dbReference type="EC" id="2.7.1.180"/>
    </reaction>
</comment>
<gene>
    <name evidence="12" type="ORF">GT747_10125</name>
    <name evidence="13" type="ORF">SAMN05444424_0819</name>
</gene>
<evidence type="ECO:0000256" key="4">
    <source>
        <dbReference type="ARBA" id="ARBA00022679"/>
    </source>
</evidence>
<name>A0AAQ1RVA3_9FIRM</name>
<evidence type="ECO:0000256" key="5">
    <source>
        <dbReference type="ARBA" id="ARBA00022723"/>
    </source>
</evidence>
<evidence type="ECO:0000313" key="13">
    <source>
        <dbReference type="EMBL" id="SHF82514.1"/>
    </source>
</evidence>
<sequence length="351" mass="38260">MEIAKKRTRRWPVATAVAALLLALLLFGRWYEERRASSSSTNFLMNTFVSQTVYGPHREEAVAAVVERLRQFESVYSLYKDSSQVEAINRNAGVAPVEVDAEVFTLIARAKALSEESGGAFDITVAPLSLLWDITGKNPRVPAQGEIDQALALVDYRDILLDEERGTVMLRRPGQKLDLGAIAKGYACAVAGQVYRQQGVESAVLSIGGNVYTVGHQPGGKPFDIGVSAPVKDRTELLGTLHADGMVISTSGAYERYFEVDGRRYHHIFDPATGWPAQSDLLSVTVISQDGALADAMSTALFVEGLDGIKENLDREEFSLLAVDATGAVYLSDNIRDDFVLTDENYHLADA</sequence>
<evidence type="ECO:0000256" key="3">
    <source>
        <dbReference type="ARBA" id="ARBA00022630"/>
    </source>
</evidence>
<dbReference type="Proteomes" id="UP000474718">
    <property type="component" value="Unassembled WGS sequence"/>
</dbReference>
<dbReference type="InterPro" id="IPR024932">
    <property type="entry name" value="ApbE"/>
</dbReference>
<evidence type="ECO:0000256" key="7">
    <source>
        <dbReference type="ARBA" id="ARBA00022842"/>
    </source>
</evidence>
<dbReference type="Pfam" id="PF02424">
    <property type="entry name" value="ApbE"/>
    <property type="match status" value="1"/>
</dbReference>
<dbReference type="EC" id="2.7.1.180" evidence="1 10"/>
<protein>
    <recommendedName>
        <fullName evidence="2 10">FAD:protein FMN transferase</fullName>
        <ecNumber evidence="1 10">2.7.1.180</ecNumber>
    </recommendedName>
    <alternativeName>
        <fullName evidence="8 10">Flavin transferase</fullName>
    </alternativeName>
</protein>
<feature type="binding site" evidence="11">
    <location>
        <position position="299"/>
    </location>
    <ligand>
        <name>Mg(2+)</name>
        <dbReference type="ChEBI" id="CHEBI:18420"/>
    </ligand>
</feature>
<comment type="caution">
    <text evidence="13">The sequence shown here is derived from an EMBL/GenBank/DDBJ whole genome shotgun (WGS) entry which is preliminary data.</text>
</comment>
<evidence type="ECO:0000313" key="14">
    <source>
        <dbReference type="Proteomes" id="UP000184089"/>
    </source>
</evidence>
<evidence type="ECO:0000256" key="9">
    <source>
        <dbReference type="ARBA" id="ARBA00048540"/>
    </source>
</evidence>
<dbReference type="PANTHER" id="PTHR30040:SF2">
    <property type="entry name" value="FAD:PROTEIN FMN TRANSFERASE"/>
    <property type="match status" value="1"/>
</dbReference>
<evidence type="ECO:0000256" key="2">
    <source>
        <dbReference type="ARBA" id="ARBA00016337"/>
    </source>
</evidence>
<dbReference type="AlphaFoldDB" id="A0AAQ1RVA3"/>
<dbReference type="GO" id="GO:0016740">
    <property type="term" value="F:transferase activity"/>
    <property type="evidence" value="ECO:0007669"/>
    <property type="project" value="UniProtKB-UniRule"/>
</dbReference>
<dbReference type="InterPro" id="IPR003374">
    <property type="entry name" value="ApbE-like_sf"/>
</dbReference>
<proteinExistence type="inferred from homology"/>
<dbReference type="GO" id="GO:0046872">
    <property type="term" value="F:metal ion binding"/>
    <property type="evidence" value="ECO:0007669"/>
    <property type="project" value="UniProtKB-UniRule"/>
</dbReference>
<keyword evidence="15" id="KW-1185">Reference proteome</keyword>
<organism evidence="13 14">
    <name type="scientific">Bittarella massiliensis</name>
    <name type="common">ex Durand et al. 2017</name>
    <dbReference type="NCBI Taxonomy" id="1720313"/>
    <lineage>
        <taxon>Bacteria</taxon>
        <taxon>Bacillati</taxon>
        <taxon>Bacillota</taxon>
        <taxon>Clostridia</taxon>
        <taxon>Eubacteriales</taxon>
        <taxon>Oscillospiraceae</taxon>
        <taxon>Bittarella (ex Durand et al. 2017)</taxon>
    </lineage>
</organism>
<evidence type="ECO:0000256" key="10">
    <source>
        <dbReference type="PIRNR" id="PIRNR006268"/>
    </source>
</evidence>
<evidence type="ECO:0000256" key="1">
    <source>
        <dbReference type="ARBA" id="ARBA00011955"/>
    </source>
</evidence>
<evidence type="ECO:0000313" key="12">
    <source>
        <dbReference type="EMBL" id="MZL70109.1"/>
    </source>
</evidence>
<dbReference type="SUPFAM" id="SSF143631">
    <property type="entry name" value="ApbE-like"/>
    <property type="match status" value="1"/>
</dbReference>
<dbReference type="PIRSF" id="PIRSF006268">
    <property type="entry name" value="ApbE"/>
    <property type="match status" value="1"/>
</dbReference>
<dbReference type="PANTHER" id="PTHR30040">
    <property type="entry name" value="THIAMINE BIOSYNTHESIS LIPOPROTEIN APBE"/>
    <property type="match status" value="1"/>
</dbReference>
<dbReference type="EMBL" id="FQVY01000001">
    <property type="protein sequence ID" value="SHF82514.1"/>
    <property type="molecule type" value="Genomic_DNA"/>
</dbReference>
<dbReference type="RefSeq" id="WP_052537730.1">
    <property type="nucleotide sequence ID" value="NZ_FQVY01000001.1"/>
</dbReference>
<accession>A0AAQ1RVA3</accession>